<sequence length="55" mass="6684">MSWSDYKDKRRTSRGAMQSNSQRGRQQQKVRIMGVRWGDYGWKPDMQDQTEYRRG</sequence>
<feature type="compositionally biased region" description="Polar residues" evidence="1">
    <location>
        <begin position="15"/>
        <end position="29"/>
    </location>
</feature>
<gene>
    <name evidence="2" type="ORF">CHC_T00002255001</name>
</gene>
<evidence type="ECO:0000313" key="2">
    <source>
        <dbReference type="EMBL" id="CDF33462.1"/>
    </source>
</evidence>
<dbReference type="RefSeq" id="XP_005713265.1">
    <property type="nucleotide sequence ID" value="XM_005713208.1"/>
</dbReference>
<reference evidence="3" key="1">
    <citation type="journal article" date="2013" name="Proc. Natl. Acad. Sci. U.S.A.">
        <title>Genome structure and metabolic features in the red seaweed Chondrus crispus shed light on evolution of the Archaeplastida.</title>
        <authorList>
            <person name="Collen J."/>
            <person name="Porcel B."/>
            <person name="Carre W."/>
            <person name="Ball S.G."/>
            <person name="Chaparro C."/>
            <person name="Tonon T."/>
            <person name="Barbeyron T."/>
            <person name="Michel G."/>
            <person name="Noel B."/>
            <person name="Valentin K."/>
            <person name="Elias M."/>
            <person name="Artiguenave F."/>
            <person name="Arun A."/>
            <person name="Aury J.M."/>
            <person name="Barbosa-Neto J.F."/>
            <person name="Bothwell J.H."/>
            <person name="Bouget F.Y."/>
            <person name="Brillet L."/>
            <person name="Cabello-Hurtado F."/>
            <person name="Capella-Gutierrez S."/>
            <person name="Charrier B."/>
            <person name="Cladiere L."/>
            <person name="Cock J.M."/>
            <person name="Coelho S.M."/>
            <person name="Colleoni C."/>
            <person name="Czjzek M."/>
            <person name="Da Silva C."/>
            <person name="Delage L."/>
            <person name="Denoeud F."/>
            <person name="Deschamps P."/>
            <person name="Dittami S.M."/>
            <person name="Gabaldon T."/>
            <person name="Gachon C.M."/>
            <person name="Groisillier A."/>
            <person name="Herve C."/>
            <person name="Jabbari K."/>
            <person name="Katinka M."/>
            <person name="Kloareg B."/>
            <person name="Kowalczyk N."/>
            <person name="Labadie K."/>
            <person name="Leblanc C."/>
            <person name="Lopez P.J."/>
            <person name="McLachlan D.H."/>
            <person name="Meslet-Cladiere L."/>
            <person name="Moustafa A."/>
            <person name="Nehr Z."/>
            <person name="Nyvall Collen P."/>
            <person name="Panaud O."/>
            <person name="Partensky F."/>
            <person name="Poulain J."/>
            <person name="Rensing S.A."/>
            <person name="Rousvoal S."/>
            <person name="Samson G."/>
            <person name="Symeonidi A."/>
            <person name="Weissenbach J."/>
            <person name="Zambounis A."/>
            <person name="Wincker P."/>
            <person name="Boyen C."/>
        </authorList>
    </citation>
    <scope>NUCLEOTIDE SEQUENCE [LARGE SCALE GENOMIC DNA]</scope>
    <source>
        <strain evidence="3">cv. Stackhouse</strain>
    </source>
</reference>
<dbReference type="EMBL" id="HG001647">
    <property type="protein sequence ID" value="CDF33462.1"/>
    <property type="molecule type" value="Genomic_DNA"/>
</dbReference>
<proteinExistence type="predicted"/>
<dbReference type="KEGG" id="ccp:CHC_T00002255001"/>
<organism evidence="2 3">
    <name type="scientific">Chondrus crispus</name>
    <name type="common">Carrageen Irish moss</name>
    <name type="synonym">Polymorpha crispa</name>
    <dbReference type="NCBI Taxonomy" id="2769"/>
    <lineage>
        <taxon>Eukaryota</taxon>
        <taxon>Rhodophyta</taxon>
        <taxon>Florideophyceae</taxon>
        <taxon>Rhodymeniophycidae</taxon>
        <taxon>Gigartinales</taxon>
        <taxon>Gigartinaceae</taxon>
        <taxon>Chondrus</taxon>
    </lineage>
</organism>
<dbReference type="Proteomes" id="UP000012073">
    <property type="component" value="Unassembled WGS sequence"/>
</dbReference>
<dbReference type="GeneID" id="17320981"/>
<keyword evidence="3" id="KW-1185">Reference proteome</keyword>
<dbReference type="AlphaFoldDB" id="R7Q4L5"/>
<dbReference type="Gramene" id="CDF33462">
    <property type="protein sequence ID" value="CDF33462"/>
    <property type="gene ID" value="CHC_T00002255001"/>
</dbReference>
<name>R7Q4L5_CHOCR</name>
<protein>
    <submittedName>
        <fullName evidence="2">Uncharacterized protein</fullName>
    </submittedName>
</protein>
<feature type="region of interest" description="Disordered" evidence="1">
    <location>
        <begin position="1"/>
        <end position="30"/>
    </location>
</feature>
<accession>R7Q4L5</accession>
<evidence type="ECO:0000256" key="1">
    <source>
        <dbReference type="SAM" id="MobiDB-lite"/>
    </source>
</evidence>
<evidence type="ECO:0000313" key="3">
    <source>
        <dbReference type="Proteomes" id="UP000012073"/>
    </source>
</evidence>